<comment type="similarity">
    <text evidence="1">In the C-terminal section; belongs to the transposase 35 family.</text>
</comment>
<feature type="domain" description="Transposase putative helix-turn-helix" evidence="10">
    <location>
        <begin position="1"/>
        <end position="46"/>
    </location>
</feature>
<evidence type="ECO:0000259" key="8">
    <source>
        <dbReference type="Pfam" id="PF01385"/>
    </source>
</evidence>
<sequence length="381" mass="44365">MILAKKVRIIPNIEQEQKLWQSVGTARYIYNWTLARQEENHKNGGKFIKDGDLRKELTILKKSELNWLNEVSNNVAKQAVKDGCSAYKNFFKGLADKPRFKSRRKSKPSFYNDTDKLKVKENLVLIEKVGWIKTVEQIPTDIKYINPRISFDGKFWYISIGIEKEETISENTDISIGVDLGLKDLAIVSNIDKPFKNINKAKEVKRLKKKLKRKQKQVSRKYEDGKIRIGKEGENRYKFTKTNNIKKLERELKLIQRRLSNIRLNHIHQTTTAIVKTKPSRIVVEDLNVKGMLKNKHLSKVIQEQCFHKFISILEYKSKFNGIEFVKADRFYPSSKTCSCCGAIKKDLKLKDRVFVCPSCNARMDRDKNASINLSRYKKSA</sequence>
<dbReference type="NCBIfam" id="TIGR01766">
    <property type="entry name" value="IS200/IS605 family accessory protein TnpB-like domain"/>
    <property type="match status" value="1"/>
</dbReference>
<evidence type="ECO:0000259" key="9">
    <source>
        <dbReference type="Pfam" id="PF07282"/>
    </source>
</evidence>
<evidence type="ECO:0000256" key="7">
    <source>
        <dbReference type="SAM" id="Coils"/>
    </source>
</evidence>
<dbReference type="Pfam" id="PF01385">
    <property type="entry name" value="OrfB_IS605"/>
    <property type="match status" value="1"/>
</dbReference>
<keyword evidence="3" id="KW-0479">Metal-binding</keyword>
<organism evidence="11 12">
    <name type="scientific">Clostridium manihotivorum</name>
    <dbReference type="NCBI Taxonomy" id="2320868"/>
    <lineage>
        <taxon>Bacteria</taxon>
        <taxon>Bacillati</taxon>
        <taxon>Bacillota</taxon>
        <taxon>Clostridia</taxon>
        <taxon>Eubacteriales</taxon>
        <taxon>Clostridiaceae</taxon>
        <taxon>Clostridium</taxon>
    </lineage>
</organism>
<dbReference type="GO" id="GO:0006310">
    <property type="term" value="P:DNA recombination"/>
    <property type="evidence" value="ECO:0007669"/>
    <property type="project" value="UniProtKB-KW"/>
</dbReference>
<feature type="domain" description="Probable transposase IS891/IS1136/IS1341" evidence="8">
    <location>
        <begin position="167"/>
        <end position="295"/>
    </location>
</feature>
<dbReference type="AlphaFoldDB" id="A0A3R5U4C5"/>
<evidence type="ECO:0000256" key="5">
    <source>
        <dbReference type="ARBA" id="ARBA00023125"/>
    </source>
</evidence>
<dbReference type="RefSeq" id="WP_128212166.1">
    <property type="nucleotide sequence ID" value="NZ_CP025746.1"/>
</dbReference>
<keyword evidence="7" id="KW-0175">Coiled coil</keyword>
<protein>
    <submittedName>
        <fullName evidence="11">Transposase</fullName>
    </submittedName>
</protein>
<dbReference type="GO" id="GO:0032196">
    <property type="term" value="P:transposition"/>
    <property type="evidence" value="ECO:0007669"/>
    <property type="project" value="UniProtKB-KW"/>
</dbReference>
<evidence type="ECO:0000313" key="11">
    <source>
        <dbReference type="EMBL" id="QAA31349.1"/>
    </source>
</evidence>
<keyword evidence="12" id="KW-1185">Reference proteome</keyword>
<dbReference type="OrthoDB" id="1551477at2"/>
<evidence type="ECO:0000256" key="2">
    <source>
        <dbReference type="ARBA" id="ARBA00022578"/>
    </source>
</evidence>
<dbReference type="NCBIfam" id="NF040570">
    <property type="entry name" value="guided_TnpB"/>
    <property type="match status" value="1"/>
</dbReference>
<dbReference type="Pfam" id="PF12323">
    <property type="entry name" value="HTH_OrfB_IS605"/>
    <property type="match status" value="1"/>
</dbReference>
<reference evidence="11 12" key="1">
    <citation type="submission" date="2018-01" db="EMBL/GenBank/DDBJ databases">
        <title>Genome Sequencing and Assembly of Anaerobacter polyendosporus strain CT4.</title>
        <authorList>
            <person name="Tachaapaikoon C."/>
            <person name="Sutheeworapong S."/>
            <person name="Jenjaroenpun P."/>
            <person name="Wongsurawat T."/>
            <person name="Nookeaw I."/>
            <person name="Cheawchanlertfa P."/>
            <person name="Kosugi A."/>
            <person name="Cheevadhanarak S."/>
            <person name="Ratanakhanokchai K."/>
        </authorList>
    </citation>
    <scope>NUCLEOTIDE SEQUENCE [LARGE SCALE GENOMIC DNA]</scope>
    <source>
        <strain evidence="11 12">CT4</strain>
    </source>
</reference>
<feature type="coiled-coil region" evidence="7">
    <location>
        <begin position="197"/>
        <end position="265"/>
    </location>
</feature>
<dbReference type="Pfam" id="PF07282">
    <property type="entry name" value="Cas12f1-like_TNB"/>
    <property type="match status" value="1"/>
</dbReference>
<feature type="domain" description="Cas12f1-like TNB" evidence="9">
    <location>
        <begin position="307"/>
        <end position="374"/>
    </location>
</feature>
<evidence type="ECO:0000256" key="1">
    <source>
        <dbReference type="ARBA" id="ARBA00008761"/>
    </source>
</evidence>
<name>A0A3R5U4C5_9CLOT</name>
<evidence type="ECO:0000259" key="10">
    <source>
        <dbReference type="Pfam" id="PF12323"/>
    </source>
</evidence>
<dbReference type="GO" id="GO:0046872">
    <property type="term" value="F:metal ion binding"/>
    <property type="evidence" value="ECO:0007669"/>
    <property type="project" value="UniProtKB-KW"/>
</dbReference>
<dbReference type="InterPro" id="IPR021027">
    <property type="entry name" value="Transposase_put_HTH"/>
</dbReference>
<keyword evidence="5" id="KW-0238">DNA-binding</keyword>
<evidence type="ECO:0000256" key="4">
    <source>
        <dbReference type="ARBA" id="ARBA00022833"/>
    </source>
</evidence>
<dbReference type="Proteomes" id="UP000286268">
    <property type="component" value="Chromosome"/>
</dbReference>
<evidence type="ECO:0000313" key="12">
    <source>
        <dbReference type="Proteomes" id="UP000286268"/>
    </source>
</evidence>
<evidence type="ECO:0000256" key="6">
    <source>
        <dbReference type="ARBA" id="ARBA00023172"/>
    </source>
</evidence>
<gene>
    <name evidence="11" type="ORF">C1I91_06665</name>
</gene>
<dbReference type="GO" id="GO:0003677">
    <property type="term" value="F:DNA binding"/>
    <property type="evidence" value="ECO:0007669"/>
    <property type="project" value="UniProtKB-KW"/>
</dbReference>
<dbReference type="EMBL" id="CP025746">
    <property type="protein sequence ID" value="QAA31349.1"/>
    <property type="molecule type" value="Genomic_DNA"/>
</dbReference>
<evidence type="ECO:0000256" key="3">
    <source>
        <dbReference type="ARBA" id="ARBA00022723"/>
    </source>
</evidence>
<keyword evidence="2" id="KW-0815">Transposition</keyword>
<dbReference type="InterPro" id="IPR010095">
    <property type="entry name" value="Cas12f1-like_TNB"/>
</dbReference>
<accession>A0A3R5U4C5</accession>
<keyword evidence="4" id="KW-0862">Zinc</keyword>
<keyword evidence="6" id="KW-0233">DNA recombination</keyword>
<proteinExistence type="inferred from homology"/>
<dbReference type="KEGG" id="cmah:C1I91_06665"/>
<dbReference type="InterPro" id="IPR001959">
    <property type="entry name" value="Transposase"/>
</dbReference>